<feature type="region of interest" description="Disordered" evidence="8">
    <location>
        <begin position="218"/>
        <end position="259"/>
    </location>
</feature>
<keyword evidence="11" id="KW-1185">Reference proteome</keyword>
<dbReference type="CDD" id="cd00067">
    <property type="entry name" value="GAL4"/>
    <property type="match status" value="1"/>
</dbReference>
<evidence type="ECO:0000256" key="8">
    <source>
        <dbReference type="SAM" id="MobiDB-lite"/>
    </source>
</evidence>
<keyword evidence="7" id="KW-0539">Nucleus</keyword>
<gene>
    <name evidence="10" type="ORF">DFP72DRAFT_1071695</name>
</gene>
<dbReference type="GO" id="GO:0008270">
    <property type="term" value="F:zinc ion binding"/>
    <property type="evidence" value="ECO:0007669"/>
    <property type="project" value="InterPro"/>
</dbReference>
<dbReference type="Proteomes" id="UP000521943">
    <property type="component" value="Unassembled WGS sequence"/>
</dbReference>
<dbReference type="SUPFAM" id="SSF57701">
    <property type="entry name" value="Zn2/Cys6 DNA-binding domain"/>
    <property type="match status" value="1"/>
</dbReference>
<keyword evidence="3" id="KW-0862">Zinc</keyword>
<evidence type="ECO:0000256" key="6">
    <source>
        <dbReference type="ARBA" id="ARBA00023163"/>
    </source>
</evidence>
<dbReference type="OrthoDB" id="2123952at2759"/>
<dbReference type="SMART" id="SM00066">
    <property type="entry name" value="GAL4"/>
    <property type="match status" value="1"/>
</dbReference>
<dbReference type="CDD" id="cd12148">
    <property type="entry name" value="fungal_TF_MHR"/>
    <property type="match status" value="1"/>
</dbReference>
<proteinExistence type="predicted"/>
<evidence type="ECO:0000313" key="11">
    <source>
        <dbReference type="Proteomes" id="UP000521943"/>
    </source>
</evidence>
<dbReference type="EMBL" id="JACGCI010000052">
    <property type="protein sequence ID" value="KAF6751155.1"/>
    <property type="molecule type" value="Genomic_DNA"/>
</dbReference>
<dbReference type="InterPro" id="IPR036864">
    <property type="entry name" value="Zn2-C6_fun-type_DNA-bd_sf"/>
</dbReference>
<protein>
    <submittedName>
        <fullName evidence="10">Fungal-specific transcription factor domain-containing protein</fullName>
    </submittedName>
</protein>
<comment type="caution">
    <text evidence="10">The sequence shown here is derived from an EMBL/GenBank/DDBJ whole genome shotgun (WGS) entry which is preliminary data.</text>
</comment>
<evidence type="ECO:0000256" key="1">
    <source>
        <dbReference type="ARBA" id="ARBA00004123"/>
    </source>
</evidence>
<evidence type="ECO:0000256" key="3">
    <source>
        <dbReference type="ARBA" id="ARBA00022833"/>
    </source>
</evidence>
<dbReference type="GO" id="GO:0003677">
    <property type="term" value="F:DNA binding"/>
    <property type="evidence" value="ECO:0007669"/>
    <property type="project" value="UniProtKB-KW"/>
</dbReference>
<reference evidence="10 11" key="1">
    <citation type="submission" date="2020-07" db="EMBL/GenBank/DDBJ databases">
        <title>Comparative genomics of pyrophilous fungi reveals a link between fire events and developmental genes.</title>
        <authorList>
            <consortium name="DOE Joint Genome Institute"/>
            <person name="Steindorff A.S."/>
            <person name="Carver A."/>
            <person name="Calhoun S."/>
            <person name="Stillman K."/>
            <person name="Liu H."/>
            <person name="Lipzen A."/>
            <person name="Pangilinan J."/>
            <person name="Labutti K."/>
            <person name="Bruns T.D."/>
            <person name="Grigoriev I.V."/>
        </authorList>
    </citation>
    <scope>NUCLEOTIDE SEQUENCE [LARGE SCALE GENOMIC DNA]</scope>
    <source>
        <strain evidence="10 11">CBS 144469</strain>
    </source>
</reference>
<dbReference type="GO" id="GO:0005634">
    <property type="term" value="C:nucleus"/>
    <property type="evidence" value="ECO:0007669"/>
    <property type="project" value="UniProtKB-SubCell"/>
</dbReference>
<feature type="region of interest" description="Disordered" evidence="8">
    <location>
        <begin position="138"/>
        <end position="188"/>
    </location>
</feature>
<keyword evidence="4" id="KW-0805">Transcription regulation</keyword>
<evidence type="ECO:0000256" key="4">
    <source>
        <dbReference type="ARBA" id="ARBA00023015"/>
    </source>
</evidence>
<dbReference type="AlphaFoldDB" id="A0A8H6HQ62"/>
<dbReference type="GO" id="GO:0000981">
    <property type="term" value="F:DNA-binding transcription factor activity, RNA polymerase II-specific"/>
    <property type="evidence" value="ECO:0007669"/>
    <property type="project" value="InterPro"/>
</dbReference>
<feature type="region of interest" description="Disordered" evidence="8">
    <location>
        <begin position="1"/>
        <end position="44"/>
    </location>
</feature>
<dbReference type="Pfam" id="PF00172">
    <property type="entry name" value="Zn_clus"/>
    <property type="match status" value="1"/>
</dbReference>
<feature type="compositionally biased region" description="Polar residues" evidence="8">
    <location>
        <begin position="179"/>
        <end position="188"/>
    </location>
</feature>
<dbReference type="PROSITE" id="PS50048">
    <property type="entry name" value="ZN2_CY6_FUNGAL_2"/>
    <property type="match status" value="1"/>
</dbReference>
<dbReference type="Gene3D" id="4.10.240.10">
    <property type="entry name" value="Zn(2)-C6 fungal-type DNA-binding domain"/>
    <property type="match status" value="1"/>
</dbReference>
<feature type="region of interest" description="Disordered" evidence="8">
    <location>
        <begin position="302"/>
        <end position="332"/>
    </location>
</feature>
<dbReference type="PROSITE" id="PS00463">
    <property type="entry name" value="ZN2_CY6_FUNGAL_1"/>
    <property type="match status" value="1"/>
</dbReference>
<sequence length="1038" mass="115260">MSYSDEYDVSDLPELGGEDQSHGGGFGGPGSSSHEKSVRRRSSKACDQCRKSKCKCERTSANEPCKSCIMLGTPCTFLGPSRKRGPPKGYIDAIEARLHQTEALVGIMLATKDPRAHSLLEDLAKDPLAKEIINRVDNSPYGVKGRKHESGGASKPRPPGGNSGSDSSTPKDGTGKIDLTSTHPSNEWQDNVIAMLNVAAGFEADKTEGAQDALADDRDEAMPGASGSRPPLRIVPPRPASSETHSSDENQSPAVRRQRRRIGEHDFSSHGLQYPSSANASSLSLATSASAVRRRGRAFSHTYSSLSPVHPMNQERRSSSSDSLSSDSEDELTGAVGQLSLNEDEQVRYHGKASGLHILHNKERVDGRNEGGIWRFPKARVWPPAPDAQNTLQEDDHHQSQLPDQATQNRLLDIYFRNVHSAFPVIHKRSFFNVYKKTHSHSSESDDSPGFNRRPRRIPTLLLLTIFAIAARYDSSGNPPPSDPTVMWSAGDDYLDAAKIILDQSYSSSRLSTCQALLLMGYREVGIGAMAQAWTYIGMAIRMAQDLGMHRGADGWARVDLGGRLFSEWELQERKRIWYGCVIMDKYISTYIGRPLMIFERDFDTPLPSEDDPEELEEWVSPSPTDIHVPVPSYRISCFNASSTLSGILSTIVQAIYAVRPVSSRHAESAVLEGLLDKWYLDLPEHLRYDPNGSNKVTPVPHVLTLHMQYWCAVVLLHRPFIRNIYNKPRSGDEGDDAEVLAIATKNYELCAGAANHISVIISAYAEKYPLDRCSVFLCYYLFTACIMHVTTLTTYPSDPQANMGLKKCMDALEMMATVWPSAQRALVLLRGAKVNLQASEYQAQSTSTIRPKRSAENNLNDSDSRRYFPAHLNGAPPYQSASISRAEVPSNYLYPTIEAYTQPPANHQPAHPSPIAQTPPTTAYRWHTENLHSQPSFHTPNTPLSTSVLPQVYSTGFGEERPHPTHHRTHSYTDHHPHHVARYPQYWNDYSTFPQLGPAYTGIPDNHTTAPHTQLNSQAYTQEHYNIYGQHSGFSER</sequence>
<keyword evidence="6" id="KW-0804">Transcription</keyword>
<evidence type="ECO:0000313" key="10">
    <source>
        <dbReference type="EMBL" id="KAF6751155.1"/>
    </source>
</evidence>
<dbReference type="InterPro" id="IPR007219">
    <property type="entry name" value="XnlR_reg_dom"/>
</dbReference>
<keyword evidence="5" id="KW-0238">DNA-binding</keyword>
<comment type="subcellular location">
    <subcellularLocation>
        <location evidence="1">Nucleus</location>
    </subcellularLocation>
</comment>
<dbReference type="InterPro" id="IPR051615">
    <property type="entry name" value="Transcr_Regulatory_Elem"/>
</dbReference>
<evidence type="ECO:0000256" key="2">
    <source>
        <dbReference type="ARBA" id="ARBA00022723"/>
    </source>
</evidence>
<name>A0A8H6HQ62_9AGAR</name>
<dbReference type="GO" id="GO:0006351">
    <property type="term" value="P:DNA-templated transcription"/>
    <property type="evidence" value="ECO:0007669"/>
    <property type="project" value="InterPro"/>
</dbReference>
<feature type="compositionally biased region" description="Polar residues" evidence="8">
    <location>
        <begin position="241"/>
        <end position="253"/>
    </location>
</feature>
<evidence type="ECO:0000256" key="7">
    <source>
        <dbReference type="ARBA" id="ARBA00023242"/>
    </source>
</evidence>
<evidence type="ECO:0000256" key="5">
    <source>
        <dbReference type="ARBA" id="ARBA00023125"/>
    </source>
</evidence>
<organism evidence="10 11">
    <name type="scientific">Ephemerocybe angulata</name>
    <dbReference type="NCBI Taxonomy" id="980116"/>
    <lineage>
        <taxon>Eukaryota</taxon>
        <taxon>Fungi</taxon>
        <taxon>Dikarya</taxon>
        <taxon>Basidiomycota</taxon>
        <taxon>Agaricomycotina</taxon>
        <taxon>Agaricomycetes</taxon>
        <taxon>Agaricomycetidae</taxon>
        <taxon>Agaricales</taxon>
        <taxon>Agaricineae</taxon>
        <taxon>Psathyrellaceae</taxon>
        <taxon>Ephemerocybe</taxon>
    </lineage>
</organism>
<dbReference type="PANTHER" id="PTHR31313">
    <property type="entry name" value="TY1 ENHANCER ACTIVATOR"/>
    <property type="match status" value="1"/>
</dbReference>
<keyword evidence="2" id="KW-0479">Metal-binding</keyword>
<feature type="compositionally biased region" description="Acidic residues" evidence="8">
    <location>
        <begin position="1"/>
        <end position="11"/>
    </location>
</feature>
<accession>A0A8H6HQ62</accession>
<feature type="domain" description="Zn(2)-C6 fungal-type" evidence="9">
    <location>
        <begin position="45"/>
        <end position="77"/>
    </location>
</feature>
<dbReference type="SMART" id="SM00906">
    <property type="entry name" value="Fungal_trans"/>
    <property type="match status" value="1"/>
</dbReference>
<dbReference type="Pfam" id="PF04082">
    <property type="entry name" value="Fungal_trans"/>
    <property type="match status" value="1"/>
</dbReference>
<dbReference type="PANTHER" id="PTHR31313:SF78">
    <property type="entry name" value="TRANSCRIPTION FACTOR DOMAIN-CONTAINING PROTEIN"/>
    <property type="match status" value="1"/>
</dbReference>
<evidence type="ECO:0000259" key="9">
    <source>
        <dbReference type="PROSITE" id="PS50048"/>
    </source>
</evidence>
<dbReference type="InterPro" id="IPR001138">
    <property type="entry name" value="Zn2Cys6_DnaBD"/>
</dbReference>